<dbReference type="PANTHER" id="PTHR23090">
    <property type="entry name" value="NH 3 /GLUTAMINE-DEPENDENT NAD + SYNTHETASE"/>
    <property type="match status" value="1"/>
</dbReference>
<proteinExistence type="inferred from homology"/>
<name>A0ABV9QP29_9FIRM</name>
<dbReference type="RefSeq" id="WP_379788013.1">
    <property type="nucleotide sequence ID" value="NZ_JBHSHL010000015.1"/>
</dbReference>
<feature type="binding site" description="in other chain" evidence="8">
    <location>
        <position position="121"/>
    </location>
    <ligand>
        <name>deamido-NAD(+)</name>
        <dbReference type="ChEBI" id="CHEBI:58437"/>
        <note>ligand shared between two neighboring subunits</note>
    </ligand>
</feature>
<reference evidence="13" key="1">
    <citation type="journal article" date="2019" name="Int. J. Syst. Evol. Microbiol.">
        <title>The Global Catalogue of Microorganisms (GCM) 10K type strain sequencing project: providing services to taxonomists for standard genome sequencing and annotation.</title>
        <authorList>
            <consortium name="The Broad Institute Genomics Platform"/>
            <consortium name="The Broad Institute Genome Sequencing Center for Infectious Disease"/>
            <person name="Wu L."/>
            <person name="Ma J."/>
        </authorList>
    </citation>
    <scope>NUCLEOTIDE SEQUENCE [LARGE SCALE GENOMIC DNA]</scope>
    <source>
        <strain evidence="13">CCUG 46385</strain>
    </source>
</reference>
<organism evidence="12 13">
    <name type="scientific">Filifactor villosus</name>
    <dbReference type="NCBI Taxonomy" id="29374"/>
    <lineage>
        <taxon>Bacteria</taxon>
        <taxon>Bacillati</taxon>
        <taxon>Bacillota</taxon>
        <taxon>Clostridia</taxon>
        <taxon>Peptostreptococcales</taxon>
        <taxon>Filifactoraceae</taxon>
        <taxon>Filifactor</taxon>
    </lineage>
</organism>
<feature type="binding site" evidence="8">
    <location>
        <position position="38"/>
    </location>
    <ligand>
        <name>Mg(2+)</name>
        <dbReference type="ChEBI" id="CHEBI:18420"/>
    </ligand>
</feature>
<evidence type="ECO:0000256" key="8">
    <source>
        <dbReference type="HAMAP-Rule" id="MF_00193"/>
    </source>
</evidence>
<comment type="similarity">
    <text evidence="1 8 9">Belongs to the NAD synthetase family.</text>
</comment>
<feature type="binding site" description="in other chain" evidence="8">
    <location>
        <begin position="238"/>
        <end position="239"/>
    </location>
    <ligand>
        <name>deamido-NAD(+)</name>
        <dbReference type="ChEBI" id="CHEBI:58437"/>
        <note>ligand shared between two neighboring subunits</note>
    </ligand>
</feature>
<evidence type="ECO:0000256" key="9">
    <source>
        <dbReference type="RuleBase" id="RU003811"/>
    </source>
</evidence>
<keyword evidence="2 8" id="KW-0436">Ligase</keyword>
<feature type="binding site" evidence="8">
    <location>
        <begin position="32"/>
        <end position="39"/>
    </location>
    <ligand>
        <name>ATP</name>
        <dbReference type="ChEBI" id="CHEBI:30616"/>
    </ligand>
</feature>
<comment type="caution">
    <text evidence="12">The sequence shown here is derived from an EMBL/GenBank/DDBJ whole genome shotgun (WGS) entry which is preliminary data.</text>
</comment>
<evidence type="ECO:0000256" key="1">
    <source>
        <dbReference type="ARBA" id="ARBA00005859"/>
    </source>
</evidence>
<keyword evidence="3 8" id="KW-0479">Metal-binding</keyword>
<keyword evidence="7 8" id="KW-0520">NAD</keyword>
<dbReference type="HAMAP" id="MF_00193">
    <property type="entry name" value="NadE_ammonia_dep"/>
    <property type="match status" value="1"/>
</dbReference>
<keyword evidence="5 8" id="KW-0067">ATP-binding</keyword>
<accession>A0ABV9QP29</accession>
<protein>
    <recommendedName>
        <fullName evidence="8 10">NH(3)-dependent NAD(+) synthetase</fullName>
        <ecNumber evidence="8 10">6.3.1.5</ecNumber>
    </recommendedName>
</protein>
<evidence type="ECO:0000256" key="3">
    <source>
        <dbReference type="ARBA" id="ARBA00022723"/>
    </source>
</evidence>
<evidence type="ECO:0000313" key="12">
    <source>
        <dbReference type="EMBL" id="MFC4804464.1"/>
    </source>
</evidence>
<evidence type="ECO:0000313" key="13">
    <source>
        <dbReference type="Proteomes" id="UP001595916"/>
    </source>
</evidence>
<comment type="subunit">
    <text evidence="8">Homodimer.</text>
</comment>
<dbReference type="EMBL" id="JBHSHL010000015">
    <property type="protein sequence ID" value="MFC4804464.1"/>
    <property type="molecule type" value="Genomic_DNA"/>
</dbReference>
<evidence type="ECO:0000256" key="10">
    <source>
        <dbReference type="RuleBase" id="RU003812"/>
    </source>
</evidence>
<evidence type="ECO:0000256" key="5">
    <source>
        <dbReference type="ARBA" id="ARBA00022840"/>
    </source>
</evidence>
<dbReference type="Proteomes" id="UP001595916">
    <property type="component" value="Unassembled WGS sequence"/>
</dbReference>
<evidence type="ECO:0000256" key="4">
    <source>
        <dbReference type="ARBA" id="ARBA00022741"/>
    </source>
</evidence>
<feature type="binding site" evidence="8">
    <location>
        <position position="146"/>
    </location>
    <ligand>
        <name>Mg(2+)</name>
        <dbReference type="ChEBI" id="CHEBI:18420"/>
    </ligand>
</feature>
<comment type="catalytic activity">
    <reaction evidence="8 10">
        <text>deamido-NAD(+) + NH4(+) + ATP = AMP + diphosphate + NAD(+) + H(+)</text>
        <dbReference type="Rhea" id="RHEA:21188"/>
        <dbReference type="ChEBI" id="CHEBI:15378"/>
        <dbReference type="ChEBI" id="CHEBI:28938"/>
        <dbReference type="ChEBI" id="CHEBI:30616"/>
        <dbReference type="ChEBI" id="CHEBI:33019"/>
        <dbReference type="ChEBI" id="CHEBI:57540"/>
        <dbReference type="ChEBI" id="CHEBI:58437"/>
        <dbReference type="ChEBI" id="CHEBI:456215"/>
        <dbReference type="EC" id="6.3.1.5"/>
    </reaction>
</comment>
<evidence type="ECO:0000256" key="6">
    <source>
        <dbReference type="ARBA" id="ARBA00022842"/>
    </source>
</evidence>
<comment type="function">
    <text evidence="8">Catalyzes the ATP-dependent amidation of deamido-NAD to form NAD. Uses ammonia as a nitrogen source.</text>
</comment>
<keyword evidence="6 8" id="KW-0460">Magnesium</keyword>
<dbReference type="CDD" id="cd00553">
    <property type="entry name" value="NAD_synthase"/>
    <property type="match status" value="1"/>
</dbReference>
<dbReference type="GO" id="GO:0008795">
    <property type="term" value="F:NAD+ synthase activity"/>
    <property type="evidence" value="ECO:0007669"/>
    <property type="project" value="UniProtKB-EC"/>
</dbReference>
<sequence length="249" mass="28115">MKADIIEQRIRKTIEWLREQVELSHTKGLVVGISGGIDSAVVGCLIQRAFPNNSLGVIIPIKSSPSDLEDARELVRTSSLKAIEIDLSQVRLDMLNRVEKEMGSLWKEEYRRISDANMRARLRMTCLYTVANNLGYLVVGTDNAAELYTGYFTKHGDGGVDILPLAHLTKEEVYEWAQYLQVPQSILDKAPSADLWEGQTDENEMGTTYACIDAHLRGESIPEKDLTVIEKLHRNSEHKRHTPLQPPKF</sequence>
<dbReference type="SUPFAM" id="SSF52402">
    <property type="entry name" value="Adenine nucleotide alpha hydrolases-like"/>
    <property type="match status" value="1"/>
</dbReference>
<gene>
    <name evidence="8 12" type="primary">nadE</name>
    <name evidence="12" type="ORF">ACFO4R_05145</name>
</gene>
<evidence type="ECO:0000256" key="7">
    <source>
        <dbReference type="ARBA" id="ARBA00023027"/>
    </source>
</evidence>
<dbReference type="PANTHER" id="PTHR23090:SF9">
    <property type="entry name" value="GLUTAMINE-DEPENDENT NAD(+) SYNTHETASE"/>
    <property type="match status" value="1"/>
</dbReference>
<dbReference type="NCBIfam" id="TIGR00552">
    <property type="entry name" value="nadE"/>
    <property type="match status" value="1"/>
</dbReference>
<dbReference type="Gene3D" id="3.40.50.620">
    <property type="entry name" value="HUPs"/>
    <property type="match status" value="1"/>
</dbReference>
<feature type="binding site" evidence="8">
    <location>
        <position position="170"/>
    </location>
    <ligand>
        <name>ATP</name>
        <dbReference type="ChEBI" id="CHEBI:30616"/>
    </ligand>
</feature>
<feature type="domain" description="NAD/GMP synthase" evidence="11">
    <location>
        <begin position="10"/>
        <end position="243"/>
    </location>
</feature>
<feature type="binding site" evidence="8">
    <location>
        <position position="141"/>
    </location>
    <ligand>
        <name>ATP</name>
        <dbReference type="ChEBI" id="CHEBI:30616"/>
    </ligand>
</feature>
<dbReference type="InterPro" id="IPR022926">
    <property type="entry name" value="NH(3)-dep_NAD(+)_synth"/>
</dbReference>
<keyword evidence="13" id="KW-1185">Reference proteome</keyword>
<dbReference type="EC" id="6.3.1.5" evidence="8 10"/>
<dbReference type="Pfam" id="PF02540">
    <property type="entry name" value="NAD_synthase"/>
    <property type="match status" value="1"/>
</dbReference>
<evidence type="ECO:0000256" key="2">
    <source>
        <dbReference type="ARBA" id="ARBA00022598"/>
    </source>
</evidence>
<feature type="binding site" description="in other chain" evidence="8">
    <location>
        <position position="154"/>
    </location>
    <ligand>
        <name>deamido-NAD(+)</name>
        <dbReference type="ChEBI" id="CHEBI:58437"/>
        <note>ligand shared between two neighboring subunits</note>
    </ligand>
</feature>
<dbReference type="InterPro" id="IPR014729">
    <property type="entry name" value="Rossmann-like_a/b/a_fold"/>
</dbReference>
<dbReference type="InterPro" id="IPR022310">
    <property type="entry name" value="NAD/GMP_synthase"/>
</dbReference>
<feature type="binding site" evidence="8">
    <location>
        <position position="192"/>
    </location>
    <ligand>
        <name>ATP</name>
        <dbReference type="ChEBI" id="CHEBI:30616"/>
    </ligand>
</feature>
<evidence type="ECO:0000259" key="11">
    <source>
        <dbReference type="Pfam" id="PF02540"/>
    </source>
</evidence>
<comment type="pathway">
    <text evidence="8">Cofactor biosynthesis; NAD(+) biosynthesis; NAD(+) from deamido-NAD(+) (ammonia route): step 1/1.</text>
</comment>
<feature type="binding site" evidence="8">
    <location>
        <position position="161"/>
    </location>
    <ligand>
        <name>deamido-NAD(+)</name>
        <dbReference type="ChEBI" id="CHEBI:58437"/>
        <note>ligand shared between two neighboring subunits</note>
    </ligand>
</feature>
<dbReference type="InterPro" id="IPR003694">
    <property type="entry name" value="NAD_synthase"/>
</dbReference>
<keyword evidence="4 8" id="KW-0547">Nucleotide-binding</keyword>